<gene>
    <name evidence="2" type="ORF">APAL1065_LOCUS11093</name>
</gene>
<name>A0A7S3DP14_9STRA</name>
<dbReference type="AlphaFoldDB" id="A0A7S3DP14"/>
<evidence type="ECO:0000256" key="1">
    <source>
        <dbReference type="SAM" id="MobiDB-lite"/>
    </source>
</evidence>
<reference evidence="2" key="1">
    <citation type="submission" date="2021-01" db="EMBL/GenBank/DDBJ databases">
        <authorList>
            <person name="Corre E."/>
            <person name="Pelletier E."/>
            <person name="Niang G."/>
            <person name="Scheremetjew M."/>
            <person name="Finn R."/>
            <person name="Kale V."/>
            <person name="Holt S."/>
            <person name="Cochrane G."/>
            <person name="Meng A."/>
            <person name="Brown T."/>
            <person name="Cohen L."/>
        </authorList>
    </citation>
    <scope>NUCLEOTIDE SEQUENCE</scope>
    <source>
        <strain evidence="2">CCMP125</strain>
    </source>
</reference>
<feature type="compositionally biased region" description="Basic and acidic residues" evidence="1">
    <location>
        <begin position="22"/>
        <end position="33"/>
    </location>
</feature>
<organism evidence="2">
    <name type="scientific">Entomoneis paludosa</name>
    <dbReference type="NCBI Taxonomy" id="265537"/>
    <lineage>
        <taxon>Eukaryota</taxon>
        <taxon>Sar</taxon>
        <taxon>Stramenopiles</taxon>
        <taxon>Ochrophyta</taxon>
        <taxon>Bacillariophyta</taxon>
        <taxon>Bacillariophyceae</taxon>
        <taxon>Bacillariophycidae</taxon>
        <taxon>Entomoneidaceae</taxon>
        <taxon>Entomoneis</taxon>
    </lineage>
</organism>
<evidence type="ECO:0000313" key="2">
    <source>
        <dbReference type="EMBL" id="CAD9963801.1"/>
    </source>
</evidence>
<sequence>MGPMQKRRASFSVVDRLPRFTHSERNLTSKEEDAVGTAASTVSGDSASRSSMSRESPRRRGRRSFIQKTISKLSLSMLLDDDSKAEQSQPDDALLGCSTGSITSFDFNDMEMSSFEMEMKARSLLTEVRKMLQSHREHESELKVSIKRHTELALARSSGVGALISMKKVKRQQEELQNVMSAVGYLETHELDLMADIEEAKNRNIQHEPFEWPVYENFESEVEYILSPPNSQSSSWTDDELLMELERLRHSTRKAPRHSSMS</sequence>
<dbReference type="EMBL" id="HBHT01016625">
    <property type="protein sequence ID" value="CAD9963801.1"/>
    <property type="molecule type" value="Transcribed_RNA"/>
</dbReference>
<protein>
    <submittedName>
        <fullName evidence="2">Uncharacterized protein</fullName>
    </submittedName>
</protein>
<accession>A0A7S3DP14</accession>
<feature type="region of interest" description="Disordered" evidence="1">
    <location>
        <begin position="22"/>
        <end position="63"/>
    </location>
</feature>
<proteinExistence type="predicted"/>